<accession>A0ABW7I237</accession>
<feature type="region of interest" description="Disordered" evidence="1">
    <location>
        <begin position="1"/>
        <end position="31"/>
    </location>
</feature>
<dbReference type="Proteomes" id="UP001607069">
    <property type="component" value="Unassembled WGS sequence"/>
</dbReference>
<keyword evidence="3" id="KW-1185">Reference proteome</keyword>
<organism evidence="2 3">
    <name type="scientific">Streptomyces chitinivorans</name>
    <dbReference type="NCBI Taxonomy" id="1257027"/>
    <lineage>
        <taxon>Bacteria</taxon>
        <taxon>Bacillati</taxon>
        <taxon>Actinomycetota</taxon>
        <taxon>Actinomycetes</taxon>
        <taxon>Kitasatosporales</taxon>
        <taxon>Streptomycetaceae</taxon>
        <taxon>Streptomyces</taxon>
    </lineage>
</organism>
<gene>
    <name evidence="2" type="ORF">ACG5V6_29030</name>
</gene>
<evidence type="ECO:0000313" key="3">
    <source>
        <dbReference type="Proteomes" id="UP001607069"/>
    </source>
</evidence>
<sequence length="175" mass="19772">MDHREAEDTDQPAQGVVPGRPASVDESNQVTAGGYGVGVDAKYVPSSMAGPTRRVLRNVSEVRHFFRVNDTPVFFVGATPFNLLGLDRWVRNLSYISFYDGWDGAHPRIFTPKNKPAREFESGEDINNWLLRHHEVRALIDSRTPQGTRPKIALVFFNEETEEICEELGYDLILP</sequence>
<dbReference type="EMBL" id="JBIHMK010000284">
    <property type="protein sequence ID" value="MFH0252224.1"/>
    <property type="molecule type" value="Genomic_DNA"/>
</dbReference>
<reference evidence="2 3" key="1">
    <citation type="submission" date="2024-10" db="EMBL/GenBank/DDBJ databases">
        <authorList>
            <person name="Cho J.-C."/>
        </authorList>
    </citation>
    <scope>NUCLEOTIDE SEQUENCE [LARGE SCALE GENOMIC DNA]</scope>
    <source>
        <strain evidence="2 3">KCTC29696</strain>
    </source>
</reference>
<evidence type="ECO:0000313" key="2">
    <source>
        <dbReference type="EMBL" id="MFH0252224.1"/>
    </source>
</evidence>
<name>A0ABW7I237_9ACTN</name>
<proteinExistence type="predicted"/>
<comment type="caution">
    <text evidence="2">The sequence shown here is derived from an EMBL/GenBank/DDBJ whole genome shotgun (WGS) entry which is preliminary data.</text>
</comment>
<protein>
    <submittedName>
        <fullName evidence="2">Uncharacterized protein</fullName>
    </submittedName>
</protein>
<dbReference type="RefSeq" id="WP_394631484.1">
    <property type="nucleotide sequence ID" value="NZ_JBIHMK010000284.1"/>
</dbReference>
<feature type="non-terminal residue" evidence="2">
    <location>
        <position position="175"/>
    </location>
</feature>
<evidence type="ECO:0000256" key="1">
    <source>
        <dbReference type="SAM" id="MobiDB-lite"/>
    </source>
</evidence>